<accession>A0A561QVZ8</accession>
<dbReference type="Gene3D" id="3.40.190.10">
    <property type="entry name" value="Periplasmic binding protein-like II"/>
    <property type="match status" value="2"/>
</dbReference>
<feature type="chain" id="PRO_5021786547" evidence="3">
    <location>
        <begin position="37"/>
        <end position="376"/>
    </location>
</feature>
<dbReference type="PANTHER" id="PTHR30006">
    <property type="entry name" value="THIAMINE-BINDING PERIPLASMIC PROTEIN-RELATED"/>
    <property type="match status" value="1"/>
</dbReference>
<dbReference type="GO" id="GO:0019808">
    <property type="term" value="F:polyamine binding"/>
    <property type="evidence" value="ECO:0007669"/>
    <property type="project" value="InterPro"/>
</dbReference>
<dbReference type="SUPFAM" id="SSF53850">
    <property type="entry name" value="Periplasmic binding protein-like II"/>
    <property type="match status" value="1"/>
</dbReference>
<evidence type="ECO:0000256" key="3">
    <source>
        <dbReference type="SAM" id="SignalP"/>
    </source>
</evidence>
<keyword evidence="1 3" id="KW-0732">Signal</keyword>
<dbReference type="InterPro" id="IPR006311">
    <property type="entry name" value="TAT_signal"/>
</dbReference>
<feature type="signal peptide" evidence="3">
    <location>
        <begin position="1"/>
        <end position="36"/>
    </location>
</feature>
<protein>
    <submittedName>
        <fullName evidence="4">Spermidine/putrescine transport system substrate-binding protein</fullName>
    </submittedName>
</protein>
<evidence type="ECO:0000256" key="2">
    <source>
        <dbReference type="ARBA" id="ARBA00022764"/>
    </source>
</evidence>
<dbReference type="PROSITE" id="PS51318">
    <property type="entry name" value="TAT"/>
    <property type="match status" value="1"/>
</dbReference>
<dbReference type="AlphaFoldDB" id="A0A561QVZ8"/>
<proteinExistence type="predicted"/>
<dbReference type="Proteomes" id="UP000320653">
    <property type="component" value="Unassembled WGS sequence"/>
</dbReference>
<gene>
    <name evidence="4" type="ORF">FHW37_103356</name>
</gene>
<dbReference type="GO" id="GO:0042597">
    <property type="term" value="C:periplasmic space"/>
    <property type="evidence" value="ECO:0007669"/>
    <property type="project" value="InterPro"/>
</dbReference>
<keyword evidence="5" id="KW-1185">Reference proteome</keyword>
<keyword evidence="2" id="KW-0574">Periplasm</keyword>
<evidence type="ECO:0000256" key="1">
    <source>
        <dbReference type="ARBA" id="ARBA00022729"/>
    </source>
</evidence>
<dbReference type="InterPro" id="IPR006059">
    <property type="entry name" value="SBP"/>
</dbReference>
<dbReference type="PRINTS" id="PR00909">
    <property type="entry name" value="SPERMDNBNDNG"/>
</dbReference>
<sequence>MRILTMPISRRSILKTTAIGAGVIASPAIISSSALASSGEVNFTGWAGYPGMAEKVFPAFTKATGIKVNFTEQPDQDTMFAQAKISLATGASDVVEPTLDRVAAWNSNGLLQGWDLKKVGMDNYAPGLADGSAATLSTIEGKTLILPSVWGTEALVYNKKDFPTEYGKASLGDLFNPANQVTVRGHSALAAMGRWLDAQGKLPKPWIESYKDEATMVQLWDIALAEAIKAKGNVVQFWNGENDAQAAFRTNGAVVGLCWDSTGFNLTKDGYAYLAPKEGAFAWNQGLVLLKSAKNVEQAHEFAKWVSTADGSALWATAFSANPVGKGGIDLMDPSVSAFYKASFPGDAVSKMYWWPSQAAWFLSKRGEYADKYKAA</sequence>
<dbReference type="InterPro" id="IPR001188">
    <property type="entry name" value="Sperm_putr-bd"/>
</dbReference>
<dbReference type="EMBL" id="VIWP01000003">
    <property type="protein sequence ID" value="TWF54489.1"/>
    <property type="molecule type" value="Genomic_DNA"/>
</dbReference>
<dbReference type="Pfam" id="PF13416">
    <property type="entry name" value="SBP_bac_8"/>
    <property type="match status" value="1"/>
</dbReference>
<dbReference type="RefSeq" id="WP_145636759.1">
    <property type="nucleotide sequence ID" value="NZ_VIWP01000003.1"/>
</dbReference>
<evidence type="ECO:0000313" key="5">
    <source>
        <dbReference type="Proteomes" id="UP000320653"/>
    </source>
</evidence>
<dbReference type="OrthoDB" id="6776301at2"/>
<evidence type="ECO:0000313" key="4">
    <source>
        <dbReference type="EMBL" id="TWF54489.1"/>
    </source>
</evidence>
<comment type="caution">
    <text evidence="4">The sequence shown here is derived from an EMBL/GenBank/DDBJ whole genome shotgun (WGS) entry which is preliminary data.</text>
</comment>
<organism evidence="4 5">
    <name type="scientific">Neorhizobium alkalisoli</name>
    <dbReference type="NCBI Taxonomy" id="528178"/>
    <lineage>
        <taxon>Bacteria</taxon>
        <taxon>Pseudomonadati</taxon>
        <taxon>Pseudomonadota</taxon>
        <taxon>Alphaproteobacteria</taxon>
        <taxon>Hyphomicrobiales</taxon>
        <taxon>Rhizobiaceae</taxon>
        <taxon>Rhizobium/Agrobacterium group</taxon>
        <taxon>Neorhizobium</taxon>
    </lineage>
</organism>
<dbReference type="PANTHER" id="PTHR30006:SF2">
    <property type="entry name" value="ABC TRANSPORTER SUBSTRATE-BINDING PROTEIN"/>
    <property type="match status" value="1"/>
</dbReference>
<dbReference type="GO" id="GO:0015846">
    <property type="term" value="P:polyamine transport"/>
    <property type="evidence" value="ECO:0007669"/>
    <property type="project" value="InterPro"/>
</dbReference>
<name>A0A561QVZ8_9HYPH</name>
<reference evidence="4 5" key="1">
    <citation type="submission" date="2019-06" db="EMBL/GenBank/DDBJ databases">
        <title>Sorghum-associated microbial communities from plants grown in Nebraska, USA.</title>
        <authorList>
            <person name="Schachtman D."/>
        </authorList>
    </citation>
    <scope>NUCLEOTIDE SEQUENCE [LARGE SCALE GENOMIC DNA]</scope>
    <source>
        <strain evidence="4 5">1225</strain>
    </source>
</reference>